<accession>A0AAQ3SD63</accession>
<protein>
    <submittedName>
        <fullName evidence="2">Uncharacterized protein</fullName>
    </submittedName>
</protein>
<evidence type="ECO:0000313" key="3">
    <source>
        <dbReference type="Proteomes" id="UP001341281"/>
    </source>
</evidence>
<gene>
    <name evidence="2" type="ORF">U9M48_001883</name>
</gene>
<proteinExistence type="predicted"/>
<evidence type="ECO:0000313" key="2">
    <source>
        <dbReference type="EMBL" id="WVZ50648.1"/>
    </source>
</evidence>
<dbReference type="AlphaFoldDB" id="A0AAQ3SD63"/>
<organism evidence="2 3">
    <name type="scientific">Paspalum notatum var. saurae</name>
    <dbReference type="NCBI Taxonomy" id="547442"/>
    <lineage>
        <taxon>Eukaryota</taxon>
        <taxon>Viridiplantae</taxon>
        <taxon>Streptophyta</taxon>
        <taxon>Embryophyta</taxon>
        <taxon>Tracheophyta</taxon>
        <taxon>Spermatophyta</taxon>
        <taxon>Magnoliopsida</taxon>
        <taxon>Liliopsida</taxon>
        <taxon>Poales</taxon>
        <taxon>Poaceae</taxon>
        <taxon>PACMAD clade</taxon>
        <taxon>Panicoideae</taxon>
        <taxon>Andropogonodae</taxon>
        <taxon>Paspaleae</taxon>
        <taxon>Paspalinae</taxon>
        <taxon>Paspalum</taxon>
    </lineage>
</organism>
<feature type="compositionally biased region" description="Basic and acidic residues" evidence="1">
    <location>
        <begin position="1"/>
        <end position="34"/>
    </location>
</feature>
<dbReference type="EMBL" id="CP144745">
    <property type="protein sequence ID" value="WVZ50648.1"/>
    <property type="molecule type" value="Genomic_DNA"/>
</dbReference>
<name>A0AAQ3SD63_PASNO</name>
<dbReference type="Proteomes" id="UP001341281">
    <property type="component" value="Chromosome 01"/>
</dbReference>
<reference evidence="2 3" key="1">
    <citation type="submission" date="2024-02" db="EMBL/GenBank/DDBJ databases">
        <title>High-quality chromosome-scale genome assembly of Pensacola bahiagrass (Paspalum notatum Flugge var. saurae).</title>
        <authorList>
            <person name="Vega J.M."/>
            <person name="Podio M."/>
            <person name="Orjuela J."/>
            <person name="Siena L.A."/>
            <person name="Pessino S.C."/>
            <person name="Combes M.C."/>
            <person name="Mariac C."/>
            <person name="Albertini E."/>
            <person name="Pupilli F."/>
            <person name="Ortiz J.P.A."/>
            <person name="Leblanc O."/>
        </authorList>
    </citation>
    <scope>NUCLEOTIDE SEQUENCE [LARGE SCALE GENOMIC DNA]</scope>
    <source>
        <strain evidence="2">R1</strain>
        <tissue evidence="2">Leaf</tissue>
    </source>
</reference>
<evidence type="ECO:0000256" key="1">
    <source>
        <dbReference type="SAM" id="MobiDB-lite"/>
    </source>
</evidence>
<keyword evidence="3" id="KW-1185">Reference proteome</keyword>
<feature type="region of interest" description="Disordered" evidence="1">
    <location>
        <begin position="1"/>
        <end position="55"/>
    </location>
</feature>
<feature type="non-terminal residue" evidence="2">
    <location>
        <position position="1"/>
    </location>
</feature>
<sequence length="117" mass="12632">NTKTGEKDRGGKKTGARERKERGREEKNREREEVGGGINRAPKPRAGGWLDGGRDAAPVLSFRRRAAAGGPNGAGLIGQTLPVECTGGKAARPVTSPAIRDRFPWLRPLLDCFGDWL</sequence>